<dbReference type="OrthoDB" id="8679at2157"/>
<dbReference type="EMBL" id="CP012850">
    <property type="protein sequence ID" value="ALI34301.1"/>
    <property type="molecule type" value="Genomic_DNA"/>
</dbReference>
<gene>
    <name evidence="2" type="ORF">NMY3_00087</name>
</gene>
<name>A0A654LVP3_9ARCH</name>
<keyword evidence="3" id="KW-1185">Reference proteome</keyword>
<dbReference type="GO" id="GO:0005975">
    <property type="term" value="P:carbohydrate metabolic process"/>
    <property type="evidence" value="ECO:0007669"/>
    <property type="project" value="InterPro"/>
</dbReference>
<proteinExistence type="predicted"/>
<dbReference type="KEGG" id="taa:NMY3_00087"/>
<dbReference type="Proteomes" id="UP000058925">
    <property type="component" value="Chromosome"/>
</dbReference>
<evidence type="ECO:0000259" key="1">
    <source>
        <dbReference type="Pfam" id="PF22422"/>
    </source>
</evidence>
<dbReference type="InterPro" id="IPR012341">
    <property type="entry name" value="6hp_glycosidase-like_sf"/>
</dbReference>
<dbReference type="Gene3D" id="1.50.10.10">
    <property type="match status" value="1"/>
</dbReference>
<evidence type="ECO:0000313" key="3">
    <source>
        <dbReference type="Proteomes" id="UP000058925"/>
    </source>
</evidence>
<reference evidence="3" key="1">
    <citation type="submission" date="2015-10" db="EMBL/GenBank/DDBJ databases">
        <title>Niche specialization of a soil ammonia-oxidizing archaeon, Candidatus Nitrosocosmicus oleophilus.</title>
        <authorList>
            <person name="Jung M.-Y."/>
            <person name="Rhee S.-K."/>
        </authorList>
    </citation>
    <scope>NUCLEOTIDE SEQUENCE [LARGE SCALE GENOMIC DNA]</scope>
    <source>
        <strain evidence="3">MY3</strain>
    </source>
</reference>
<sequence>MPNGKTAWYLILYSTRKKTYFPAADFYEITRSPNAPEHIGTSGMTQPPVHALSCYYIHQNSEHKLETTTFLKNILPKLMNFHRYLLTDRDPEESGLVTILHPWESGEDDSPIWDQTLSRISFTKSDLPDFKRLDIIAVGASETIPSDDEYNKFIYMIEIMKKCHLK</sequence>
<accession>A0A654LVP3</accession>
<dbReference type="InterPro" id="IPR008928">
    <property type="entry name" value="6-hairpin_glycosidase_sf"/>
</dbReference>
<protein>
    <recommendedName>
        <fullName evidence="1">Mannosylglycerate hydrolase MGH1-like glycoside hydrolase domain-containing protein</fullName>
    </recommendedName>
</protein>
<dbReference type="InterPro" id="IPR054491">
    <property type="entry name" value="MGH1-like_GH"/>
</dbReference>
<dbReference type="Pfam" id="PF22422">
    <property type="entry name" value="MGH1-like_GH"/>
    <property type="match status" value="1"/>
</dbReference>
<dbReference type="SUPFAM" id="SSF48208">
    <property type="entry name" value="Six-hairpin glycosidases"/>
    <property type="match status" value="1"/>
</dbReference>
<dbReference type="AlphaFoldDB" id="A0A654LVP3"/>
<evidence type="ECO:0000313" key="2">
    <source>
        <dbReference type="EMBL" id="ALI34301.1"/>
    </source>
</evidence>
<organism evidence="2 3">
    <name type="scientific">Candidatus Nitrosocosmicus oleophilus</name>
    <dbReference type="NCBI Taxonomy" id="1353260"/>
    <lineage>
        <taxon>Archaea</taxon>
        <taxon>Nitrososphaerota</taxon>
        <taxon>Nitrososphaeria</taxon>
        <taxon>Nitrososphaerales</taxon>
        <taxon>Nitrososphaeraceae</taxon>
        <taxon>Candidatus Nitrosocosmicus</taxon>
    </lineage>
</organism>
<feature type="domain" description="Mannosylglycerate hydrolase MGH1-like glycoside hydrolase" evidence="1">
    <location>
        <begin position="19"/>
        <end position="155"/>
    </location>
</feature>